<dbReference type="SUPFAM" id="SSF88946">
    <property type="entry name" value="Sigma2 domain of RNA polymerase sigma factors"/>
    <property type="match status" value="1"/>
</dbReference>
<evidence type="ECO:0000256" key="2">
    <source>
        <dbReference type="ARBA" id="ARBA00023015"/>
    </source>
</evidence>
<keyword evidence="2" id="KW-0805">Transcription regulation</keyword>
<dbReference type="InterPro" id="IPR036388">
    <property type="entry name" value="WH-like_DNA-bd_sf"/>
</dbReference>
<dbReference type="EMBL" id="RPFW01000008">
    <property type="protein sequence ID" value="TVZ00929.1"/>
    <property type="molecule type" value="Genomic_DNA"/>
</dbReference>
<name>A0A6P2BPB6_9ACTN</name>
<evidence type="ECO:0000313" key="8">
    <source>
        <dbReference type="EMBL" id="TVZ00929.1"/>
    </source>
</evidence>
<dbReference type="GO" id="GO:0006352">
    <property type="term" value="P:DNA-templated transcription initiation"/>
    <property type="evidence" value="ECO:0007669"/>
    <property type="project" value="InterPro"/>
</dbReference>
<dbReference type="InterPro" id="IPR007627">
    <property type="entry name" value="RNA_pol_sigma70_r2"/>
</dbReference>
<proteinExistence type="inferred from homology"/>
<keyword evidence="4" id="KW-0238">DNA-binding</keyword>
<dbReference type="GO" id="GO:0003677">
    <property type="term" value="F:DNA binding"/>
    <property type="evidence" value="ECO:0007669"/>
    <property type="project" value="UniProtKB-KW"/>
</dbReference>
<comment type="caution">
    <text evidence="8">The sequence shown here is derived from an EMBL/GenBank/DDBJ whole genome shotgun (WGS) entry which is preliminary data.</text>
</comment>
<dbReference type="InterPro" id="IPR014284">
    <property type="entry name" value="RNA_pol_sigma-70_dom"/>
</dbReference>
<reference evidence="8 9" key="1">
    <citation type="submission" date="2018-11" db="EMBL/GenBank/DDBJ databases">
        <title>Trebonia kvetii gen.nov., sp.nov., a novel acidophilic actinobacterium, and proposal of the new actinobacterial family Treboniaceae fam. nov.</title>
        <authorList>
            <person name="Rapoport D."/>
            <person name="Sagova-Mareckova M."/>
            <person name="Sedlacek I."/>
            <person name="Provaznik J."/>
            <person name="Kralova S."/>
            <person name="Pavlinic D."/>
            <person name="Benes V."/>
            <person name="Kopecky J."/>
        </authorList>
    </citation>
    <scope>NUCLEOTIDE SEQUENCE [LARGE SCALE GENOMIC DNA]</scope>
    <source>
        <strain evidence="8 9">15Tr583</strain>
    </source>
</reference>
<evidence type="ECO:0000259" key="6">
    <source>
        <dbReference type="Pfam" id="PF04542"/>
    </source>
</evidence>
<accession>A0A6P2BPB6</accession>
<gene>
    <name evidence="8" type="ORF">EAS64_36185</name>
</gene>
<dbReference type="InterPro" id="IPR013324">
    <property type="entry name" value="RNA_pol_sigma_r3/r4-like"/>
</dbReference>
<dbReference type="InterPro" id="IPR039425">
    <property type="entry name" value="RNA_pol_sigma-70-like"/>
</dbReference>
<dbReference type="SUPFAM" id="SSF88659">
    <property type="entry name" value="Sigma3 and sigma4 domains of RNA polymerase sigma factors"/>
    <property type="match status" value="1"/>
</dbReference>
<evidence type="ECO:0000313" key="9">
    <source>
        <dbReference type="Proteomes" id="UP000460272"/>
    </source>
</evidence>
<keyword evidence="3" id="KW-0731">Sigma factor</keyword>
<dbReference type="PANTHER" id="PTHR43133">
    <property type="entry name" value="RNA POLYMERASE ECF-TYPE SIGMA FACTO"/>
    <property type="match status" value="1"/>
</dbReference>
<comment type="similarity">
    <text evidence="1">Belongs to the sigma-70 factor family. ECF subfamily.</text>
</comment>
<sequence>MRGRWPAMVRLAYALTGDAGHAEDVAQAAFARAYASWGRVRRAGDPDAYVRRILINENRKRFRKHRVPEDLHGDLAGALAGHTAPGQQGPEERQALLDALNRLGPRQRAVVVLRYWLDLSEAETAATLNCSVGTVKSQASRALATLRKDATTGDQDIVEGGRR</sequence>
<dbReference type="InterPro" id="IPR013249">
    <property type="entry name" value="RNA_pol_sigma70_r4_t2"/>
</dbReference>
<dbReference type="GO" id="GO:0016987">
    <property type="term" value="F:sigma factor activity"/>
    <property type="evidence" value="ECO:0007669"/>
    <property type="project" value="UniProtKB-KW"/>
</dbReference>
<evidence type="ECO:0000256" key="3">
    <source>
        <dbReference type="ARBA" id="ARBA00023082"/>
    </source>
</evidence>
<dbReference type="InterPro" id="IPR013325">
    <property type="entry name" value="RNA_pol_sigma_r2"/>
</dbReference>
<dbReference type="NCBIfam" id="TIGR02937">
    <property type="entry name" value="sigma70-ECF"/>
    <property type="match status" value="1"/>
</dbReference>
<dbReference type="OrthoDB" id="3678480at2"/>
<protein>
    <submittedName>
        <fullName evidence="8">SigE family RNA polymerase sigma factor</fullName>
    </submittedName>
</protein>
<organism evidence="8 9">
    <name type="scientific">Trebonia kvetii</name>
    <dbReference type="NCBI Taxonomy" id="2480626"/>
    <lineage>
        <taxon>Bacteria</taxon>
        <taxon>Bacillati</taxon>
        <taxon>Actinomycetota</taxon>
        <taxon>Actinomycetes</taxon>
        <taxon>Streptosporangiales</taxon>
        <taxon>Treboniaceae</taxon>
        <taxon>Trebonia</taxon>
    </lineage>
</organism>
<dbReference type="Proteomes" id="UP000460272">
    <property type="component" value="Unassembled WGS sequence"/>
</dbReference>
<dbReference type="NCBIfam" id="TIGR02983">
    <property type="entry name" value="SigE-fam_strep"/>
    <property type="match status" value="1"/>
</dbReference>
<dbReference type="Pfam" id="PF08281">
    <property type="entry name" value="Sigma70_r4_2"/>
    <property type="match status" value="1"/>
</dbReference>
<evidence type="ECO:0000256" key="4">
    <source>
        <dbReference type="ARBA" id="ARBA00023125"/>
    </source>
</evidence>
<evidence type="ECO:0000256" key="5">
    <source>
        <dbReference type="ARBA" id="ARBA00023163"/>
    </source>
</evidence>
<dbReference type="InterPro" id="IPR014325">
    <property type="entry name" value="RNA_pol_sigma-E_actinobac"/>
</dbReference>
<dbReference type="AlphaFoldDB" id="A0A6P2BPB6"/>
<dbReference type="PANTHER" id="PTHR43133:SF50">
    <property type="entry name" value="ECF RNA POLYMERASE SIGMA FACTOR SIGM"/>
    <property type="match status" value="1"/>
</dbReference>
<keyword evidence="5" id="KW-0804">Transcription</keyword>
<feature type="domain" description="RNA polymerase sigma-70 region 2" evidence="6">
    <location>
        <begin position="6"/>
        <end position="66"/>
    </location>
</feature>
<dbReference type="CDD" id="cd06171">
    <property type="entry name" value="Sigma70_r4"/>
    <property type="match status" value="1"/>
</dbReference>
<evidence type="ECO:0000259" key="7">
    <source>
        <dbReference type="Pfam" id="PF08281"/>
    </source>
</evidence>
<dbReference type="Gene3D" id="1.10.1740.10">
    <property type="match status" value="1"/>
</dbReference>
<dbReference type="Pfam" id="PF04542">
    <property type="entry name" value="Sigma70_r2"/>
    <property type="match status" value="1"/>
</dbReference>
<keyword evidence="9" id="KW-1185">Reference proteome</keyword>
<dbReference type="Gene3D" id="1.10.10.10">
    <property type="entry name" value="Winged helix-like DNA-binding domain superfamily/Winged helix DNA-binding domain"/>
    <property type="match status" value="1"/>
</dbReference>
<feature type="domain" description="RNA polymerase sigma factor 70 region 4 type 2" evidence="7">
    <location>
        <begin position="93"/>
        <end position="146"/>
    </location>
</feature>
<evidence type="ECO:0000256" key="1">
    <source>
        <dbReference type="ARBA" id="ARBA00010641"/>
    </source>
</evidence>